<dbReference type="InterPro" id="IPR043443">
    <property type="entry name" value="FYB1/2-like"/>
</dbReference>
<reference evidence="3 4" key="1">
    <citation type="journal article" date="2016" name="PLoS ONE">
        <title>Sequence Assembly of Yarrowia lipolytica Strain W29/CLIB89 Shows Transposable Element Diversity.</title>
        <authorList>
            <person name="Magnan C."/>
            <person name="Yu J."/>
            <person name="Chang I."/>
            <person name="Jahn E."/>
            <person name="Kanomata Y."/>
            <person name="Wu J."/>
            <person name="Zeller M."/>
            <person name="Oakes M."/>
            <person name="Baldi P."/>
            <person name="Sandmeyer S."/>
        </authorList>
    </citation>
    <scope>NUCLEOTIDE SEQUENCE [LARGE SCALE GENOMIC DNA]</scope>
    <source>
        <strain evidence="4">CLIB89(W29)</strain>
    </source>
</reference>
<feature type="region of interest" description="Disordered" evidence="1">
    <location>
        <begin position="177"/>
        <end position="324"/>
    </location>
</feature>
<gene>
    <name evidence="3" type="ORF">YALI1_B24185g</name>
</gene>
<dbReference type="KEGG" id="yli:2907192"/>
<feature type="region of interest" description="Disordered" evidence="1">
    <location>
        <begin position="520"/>
        <end position="579"/>
    </location>
</feature>
<feature type="compositionally biased region" description="Polar residues" evidence="1">
    <location>
        <begin position="520"/>
        <end position="540"/>
    </location>
</feature>
<feature type="compositionally biased region" description="Polar residues" evidence="1">
    <location>
        <begin position="560"/>
        <end position="579"/>
    </location>
</feature>
<dbReference type="PANTHER" id="PTHR16830">
    <property type="entry name" value="SH2 CONTAINING ADAPTOR PRAM-1 RELATED"/>
    <property type="match status" value="1"/>
</dbReference>
<feature type="compositionally biased region" description="Gly residues" evidence="1">
    <location>
        <begin position="544"/>
        <end position="556"/>
    </location>
</feature>
<dbReference type="Proteomes" id="UP000182444">
    <property type="component" value="Chromosome 1B"/>
</dbReference>
<evidence type="ECO:0000256" key="1">
    <source>
        <dbReference type="SAM" id="MobiDB-lite"/>
    </source>
</evidence>
<accession>A0A1D8N8D1</accession>
<name>A0A1D8N8D1_YARLL</name>
<dbReference type="OMA" id="NINLWHI"/>
<protein>
    <submittedName>
        <fullName evidence="3">Uncharacterized protein</fullName>
    </submittedName>
</protein>
<dbReference type="GeneID" id="2907192"/>
<evidence type="ECO:0000256" key="2">
    <source>
        <dbReference type="SAM" id="SignalP"/>
    </source>
</evidence>
<evidence type="ECO:0000313" key="3">
    <source>
        <dbReference type="EMBL" id="AOW01896.1"/>
    </source>
</evidence>
<feature type="region of interest" description="Disordered" evidence="1">
    <location>
        <begin position="430"/>
        <end position="458"/>
    </location>
</feature>
<feature type="compositionally biased region" description="Low complexity" evidence="1">
    <location>
        <begin position="288"/>
        <end position="318"/>
    </location>
</feature>
<keyword evidence="2" id="KW-0732">Signal</keyword>
<feature type="compositionally biased region" description="Low complexity" evidence="1">
    <location>
        <begin position="430"/>
        <end position="454"/>
    </location>
</feature>
<feature type="compositionally biased region" description="Polar residues" evidence="1">
    <location>
        <begin position="269"/>
        <end position="287"/>
    </location>
</feature>
<feature type="signal peptide" evidence="2">
    <location>
        <begin position="1"/>
        <end position="18"/>
    </location>
</feature>
<dbReference type="GO" id="GO:0007229">
    <property type="term" value="P:integrin-mediated signaling pathway"/>
    <property type="evidence" value="ECO:0007669"/>
    <property type="project" value="InterPro"/>
</dbReference>
<dbReference type="GO" id="GO:0072659">
    <property type="term" value="P:protein localization to plasma membrane"/>
    <property type="evidence" value="ECO:0007669"/>
    <property type="project" value="TreeGrafter"/>
</dbReference>
<dbReference type="EMBL" id="CP017554">
    <property type="protein sequence ID" value="AOW01896.1"/>
    <property type="molecule type" value="Genomic_DNA"/>
</dbReference>
<dbReference type="RefSeq" id="XP_501063.3">
    <property type="nucleotide sequence ID" value="XM_501063.3"/>
</dbReference>
<evidence type="ECO:0000313" key="4">
    <source>
        <dbReference type="Proteomes" id="UP000182444"/>
    </source>
</evidence>
<dbReference type="PANTHER" id="PTHR16830:SF12">
    <property type="entry name" value="PDZ DOMAIN-CONTAINING PROTEIN"/>
    <property type="match status" value="1"/>
</dbReference>
<dbReference type="VEuPathDB" id="FungiDB:YALI1_B24185g"/>
<sequence length="603" mass="60657">MKFTTLVLLTAVLQQAKAQNVIADGAIDGFSNGVISAHNSEINDAQAKSEVDQLVKYIASNPFIYDILDQAGNSVLVGFDTDSFPAFVTAVINSANSYEESPDFTTARSLISQYLPHYNVQQAISNVQSENTLYWNLFTANVKSFTTDAGVASAVSSGSARVSKLFSDLGIFATPTGDTSATPTSAVPTTSASPPSSSAAPSSSAVPSSSAAPSSSATPTSSEAPSSSEAVSSTPPSSEGVSSTAVSSTAVSSETPSSSTSQGNLSSTGASSSQAQFTSETPISTETGSSAVSSGSSAVSSGSSAVSSGSDVSSEASATPTSSGAFVTVTSVESITSTVVQTITHCSDNKCVTPTISLTTVVPTNPGITTIKTVVEGVTLTITVPCDTTTAGPEPQPTTEVVTYLPTTIVVGSQSLVVTPEPETVTYFPTTQGNNNPQPTNGGNQGNQVTTVVGPQPTNTDSTTYITQVITQTLTHCDGWFNWNCVTPTVTLTTVVPTDHATAAVQAVVSGNTYTLTVPYDTNTAPRAPQPTANSGSTPNVPAGNGGNAGIGGQQNGGQSTPANPTPGSQSENPKNGIQQANGASAVGVSIAAAVAGAFVFLL</sequence>
<feature type="chain" id="PRO_5009110381" evidence="2">
    <location>
        <begin position="19"/>
        <end position="603"/>
    </location>
</feature>
<dbReference type="VEuPathDB" id="FungiDB:YALI0_B18568g"/>
<feature type="compositionally biased region" description="Low complexity" evidence="1">
    <location>
        <begin position="179"/>
        <end position="268"/>
    </location>
</feature>
<proteinExistence type="predicted"/>
<dbReference type="GO" id="GO:0005886">
    <property type="term" value="C:plasma membrane"/>
    <property type="evidence" value="ECO:0007669"/>
    <property type="project" value="InterPro"/>
</dbReference>
<organism evidence="3 4">
    <name type="scientific">Yarrowia lipolytica</name>
    <name type="common">Candida lipolytica</name>
    <dbReference type="NCBI Taxonomy" id="4952"/>
    <lineage>
        <taxon>Eukaryota</taxon>
        <taxon>Fungi</taxon>
        <taxon>Dikarya</taxon>
        <taxon>Ascomycota</taxon>
        <taxon>Saccharomycotina</taxon>
        <taxon>Dipodascomycetes</taxon>
        <taxon>Dipodascales</taxon>
        <taxon>Dipodascales incertae sedis</taxon>
        <taxon>Yarrowia</taxon>
    </lineage>
</organism>
<dbReference type="AlphaFoldDB" id="A0A1D8N8D1"/>